<dbReference type="Gene3D" id="3.30.2290.10">
    <property type="entry name" value="PmbA/TldD superfamily"/>
    <property type="match status" value="1"/>
</dbReference>
<comment type="caution">
    <text evidence="4">The sequence shown here is derived from an EMBL/GenBank/DDBJ whole genome shotgun (WGS) entry which is preliminary data.</text>
</comment>
<dbReference type="InterPro" id="IPR036059">
    <property type="entry name" value="TldD/PmbA_sf"/>
</dbReference>
<dbReference type="InterPro" id="IPR045570">
    <property type="entry name" value="Metalloprtase-TldD/E_cen_dom"/>
</dbReference>
<feature type="domain" description="Metalloprotease TldD/E C-terminal" evidence="2">
    <location>
        <begin position="229"/>
        <end position="368"/>
    </location>
</feature>
<dbReference type="InterPro" id="IPR047657">
    <property type="entry name" value="PmbA"/>
</dbReference>
<evidence type="ECO:0000259" key="3">
    <source>
        <dbReference type="Pfam" id="PF19290"/>
    </source>
</evidence>
<evidence type="ECO:0008006" key="5">
    <source>
        <dbReference type="Google" id="ProtNLM"/>
    </source>
</evidence>
<dbReference type="PANTHER" id="PTHR43421:SF1">
    <property type="entry name" value="METALLOPROTEASE PMBA"/>
    <property type="match status" value="1"/>
</dbReference>
<dbReference type="InterPro" id="IPR035068">
    <property type="entry name" value="TldD/PmbA_N"/>
</dbReference>
<dbReference type="InterPro" id="IPR045569">
    <property type="entry name" value="Metalloprtase-TldD/E_C"/>
</dbReference>
<dbReference type="GO" id="GO:0006508">
    <property type="term" value="P:proteolysis"/>
    <property type="evidence" value="ECO:0007669"/>
    <property type="project" value="InterPro"/>
</dbReference>
<dbReference type="GO" id="GO:0005829">
    <property type="term" value="C:cytosol"/>
    <property type="evidence" value="ECO:0007669"/>
    <property type="project" value="TreeGrafter"/>
</dbReference>
<reference evidence="4" key="1">
    <citation type="journal article" date="2014" name="Front. Microbiol.">
        <title>High frequency of phylogenetically diverse reductive dehalogenase-homologous genes in deep subseafloor sedimentary metagenomes.</title>
        <authorList>
            <person name="Kawai M."/>
            <person name="Futagami T."/>
            <person name="Toyoda A."/>
            <person name="Takaki Y."/>
            <person name="Nishi S."/>
            <person name="Hori S."/>
            <person name="Arai W."/>
            <person name="Tsubouchi T."/>
            <person name="Morono Y."/>
            <person name="Uchiyama I."/>
            <person name="Ito T."/>
            <person name="Fujiyama A."/>
            <person name="Inagaki F."/>
            <person name="Takami H."/>
        </authorList>
    </citation>
    <scope>NUCLEOTIDE SEQUENCE</scope>
    <source>
        <strain evidence="4">Expedition CK06-06</strain>
    </source>
</reference>
<dbReference type="SUPFAM" id="SSF111283">
    <property type="entry name" value="Putative modulator of DNA gyrase, PmbA/TldD"/>
    <property type="match status" value="1"/>
</dbReference>
<evidence type="ECO:0000259" key="2">
    <source>
        <dbReference type="Pfam" id="PF19289"/>
    </source>
</evidence>
<feature type="domain" description="Metalloprotease TldD/E N-terminal" evidence="1">
    <location>
        <begin position="22"/>
        <end position="83"/>
    </location>
</feature>
<proteinExistence type="predicted"/>
<evidence type="ECO:0000259" key="1">
    <source>
        <dbReference type="Pfam" id="PF01523"/>
    </source>
</evidence>
<organism evidence="4">
    <name type="scientific">marine sediment metagenome</name>
    <dbReference type="NCBI Taxonomy" id="412755"/>
    <lineage>
        <taxon>unclassified sequences</taxon>
        <taxon>metagenomes</taxon>
        <taxon>ecological metagenomes</taxon>
    </lineage>
</organism>
<dbReference type="AlphaFoldDB" id="X1KLD7"/>
<accession>X1KLD7</accession>
<dbReference type="EMBL" id="BARV01000165">
    <property type="protein sequence ID" value="GAH94415.1"/>
    <property type="molecule type" value="Genomic_DNA"/>
</dbReference>
<evidence type="ECO:0000313" key="4">
    <source>
        <dbReference type="EMBL" id="GAH94415.1"/>
    </source>
</evidence>
<protein>
    <recommendedName>
        <fullName evidence="5">TldD/PmbA family protein</fullName>
    </recommendedName>
</protein>
<sequence>MELLPICDKALKIALDIGCDEAEIYASTIKRIEVFFEKNDLQIARSQIEDGIGIRAFKNKGLGFSSVNSFDEKKIEEAIRNSYILAKSSPKDEFNQLPKSQKITEVKGIHDPNSESFNTSKAMEFGLNLVNKAKNYDNRVTVDSASFEAIVGSRVIINSNGIRIQEPFSLFTYYIMGWAADDEEVSSFDYQFGGKRVINDIDVKTIAKYFAKNVIGSLGAGKGESFVGTVILSPNSVFELLIFPLLFSINSNNVQKKMSKFKGKIGEKIASNLLTIKDNGILPHGLGSSSFDREGVPHKPINIIENGKLISYMYNTYTANKEGRLSTGHASGDARTAPGIGPTNFIIKSGNINYKDMISNIDRGIIVT</sequence>
<feature type="non-terminal residue" evidence="4">
    <location>
        <position position="368"/>
    </location>
</feature>
<gene>
    <name evidence="4" type="ORF">S06H3_00790</name>
</gene>
<feature type="domain" description="Metalloprotease TldD/E central" evidence="3">
    <location>
        <begin position="115"/>
        <end position="217"/>
    </location>
</feature>
<dbReference type="Pfam" id="PF01523">
    <property type="entry name" value="PmbA_TldD_1st"/>
    <property type="match status" value="1"/>
</dbReference>
<dbReference type="InterPro" id="IPR002510">
    <property type="entry name" value="Metalloprtase-TldD/E_N"/>
</dbReference>
<dbReference type="PANTHER" id="PTHR43421">
    <property type="entry name" value="METALLOPROTEASE PMBA"/>
    <property type="match status" value="1"/>
</dbReference>
<dbReference type="GO" id="GO:0008237">
    <property type="term" value="F:metallopeptidase activity"/>
    <property type="evidence" value="ECO:0007669"/>
    <property type="project" value="InterPro"/>
</dbReference>
<name>X1KLD7_9ZZZZ</name>
<dbReference type="Pfam" id="PF19290">
    <property type="entry name" value="PmbA_TldD_2nd"/>
    <property type="match status" value="1"/>
</dbReference>
<dbReference type="Pfam" id="PF19289">
    <property type="entry name" value="PmbA_TldD_3rd"/>
    <property type="match status" value="1"/>
</dbReference>